<dbReference type="CDD" id="cd14727">
    <property type="entry name" value="ChanN-like"/>
    <property type="match status" value="1"/>
</dbReference>
<proteinExistence type="predicted"/>
<feature type="domain" description="Haem-binding uptake Tiki superfamily ChaN" evidence="1">
    <location>
        <begin position="72"/>
        <end position="284"/>
    </location>
</feature>
<gene>
    <name evidence="2" type="ORF">NSJP_1390</name>
</gene>
<dbReference type="Pfam" id="PF04187">
    <property type="entry name" value="Cofac_haem_bdg"/>
    <property type="match status" value="1"/>
</dbReference>
<sequence length="337" mass="37646">MRSITTTWVLSADGWWRATIGLLLLSWTTACTVAEKKESVHSDEAASALRIGQIIDTATGQALSLEQLGLILRRQEVIYLGEEHHNRFHIDAARGVLDGLISGGRRPVLAMEMFGWDGQAALDQYLGPEGLGREEFLTAVQWKQNWGGSFEDYEPLVQFAKEHHLPLVALNPPKIVVRNVAKQGLEQARRSAEMEQWGMADESIVEDPAYRSRILHQLKACHGGEDAMYQAMYEASMVRDEGMARTISAQVRRIREGSDHAAGPVVSYTGGGHVQYNLPVPKRVLRRLNGDVRQVSIYMTSFEGSRTEEIREVLGEKIADYVWLTAVSPQGAPHRCR</sequence>
<dbReference type="SUPFAM" id="SSF159501">
    <property type="entry name" value="EreA/ChaN-like"/>
    <property type="match status" value="1"/>
</dbReference>
<dbReference type="AlphaFoldDB" id="A0A1W1I3J1"/>
<dbReference type="KEGG" id="nja:NSJP_1390"/>
<evidence type="ECO:0000313" key="3">
    <source>
        <dbReference type="Proteomes" id="UP000192042"/>
    </source>
</evidence>
<name>A0A1W1I3J1_9BACT</name>
<evidence type="ECO:0000259" key="1">
    <source>
        <dbReference type="Pfam" id="PF04187"/>
    </source>
</evidence>
<dbReference type="STRING" id="1325564.NSJP_1390"/>
<evidence type="ECO:0000313" key="2">
    <source>
        <dbReference type="EMBL" id="SLM47562.1"/>
    </source>
</evidence>
<dbReference type="Proteomes" id="UP000192042">
    <property type="component" value="Chromosome I"/>
</dbReference>
<organism evidence="2 3">
    <name type="scientific">Nitrospira japonica</name>
    <dbReference type="NCBI Taxonomy" id="1325564"/>
    <lineage>
        <taxon>Bacteria</taxon>
        <taxon>Pseudomonadati</taxon>
        <taxon>Nitrospirota</taxon>
        <taxon>Nitrospiria</taxon>
        <taxon>Nitrospirales</taxon>
        <taxon>Nitrospiraceae</taxon>
        <taxon>Nitrospira</taxon>
    </lineage>
</organism>
<keyword evidence="3" id="KW-1185">Reference proteome</keyword>
<dbReference type="EMBL" id="LT828648">
    <property type="protein sequence ID" value="SLM47562.1"/>
    <property type="molecule type" value="Genomic_DNA"/>
</dbReference>
<dbReference type="InterPro" id="IPR007314">
    <property type="entry name" value="Cofac_haem-bd_dom"/>
</dbReference>
<accession>A0A1W1I3J1</accession>
<reference evidence="2 3" key="1">
    <citation type="submission" date="2017-03" db="EMBL/GenBank/DDBJ databases">
        <authorList>
            <person name="Afonso C.L."/>
            <person name="Miller P.J."/>
            <person name="Scott M.A."/>
            <person name="Spackman E."/>
            <person name="Goraichik I."/>
            <person name="Dimitrov K.M."/>
            <person name="Suarez D.L."/>
            <person name="Swayne D.E."/>
        </authorList>
    </citation>
    <scope>NUCLEOTIDE SEQUENCE [LARGE SCALE GENOMIC DNA]</scope>
    <source>
        <strain evidence="2">Genome sequencing of Nitrospira japonica strain NJ11</strain>
    </source>
</reference>
<dbReference type="PROSITE" id="PS51257">
    <property type="entry name" value="PROKAR_LIPOPROTEIN"/>
    <property type="match status" value="1"/>
</dbReference>
<dbReference type="Gene3D" id="3.40.50.11550">
    <property type="match status" value="1"/>
</dbReference>
<dbReference type="RefSeq" id="WP_172834202.1">
    <property type="nucleotide sequence ID" value="NZ_LT828648.1"/>
</dbReference>
<protein>
    <recommendedName>
        <fullName evidence="1">Haem-binding uptake Tiki superfamily ChaN domain-containing protein</fullName>
    </recommendedName>
</protein>